<sequence>MKETGKRNDDESCNNDVRKQSAFNCPFLVYSRKLGVSITKLLKDFKSITVHCWAKGLDQRKEFPIITTLGRRIGDRSYCDSNTEDAAARSSSPLTTQAGRRGMLTTLSDLSSPN</sequence>
<comment type="caution">
    <text evidence="2">The sequence shown here is derived from an EMBL/GenBank/DDBJ whole genome shotgun (WGS) entry which is preliminary data.</text>
</comment>
<dbReference type="Proteomes" id="UP000838756">
    <property type="component" value="Unassembled WGS sequence"/>
</dbReference>
<feature type="compositionally biased region" description="Polar residues" evidence="1">
    <location>
        <begin position="89"/>
        <end position="98"/>
    </location>
</feature>
<proteinExistence type="predicted"/>
<organism evidence="2 3">
    <name type="scientific">Pararge aegeria aegeria</name>
    <dbReference type="NCBI Taxonomy" id="348720"/>
    <lineage>
        <taxon>Eukaryota</taxon>
        <taxon>Metazoa</taxon>
        <taxon>Ecdysozoa</taxon>
        <taxon>Arthropoda</taxon>
        <taxon>Hexapoda</taxon>
        <taxon>Insecta</taxon>
        <taxon>Pterygota</taxon>
        <taxon>Neoptera</taxon>
        <taxon>Endopterygota</taxon>
        <taxon>Lepidoptera</taxon>
        <taxon>Glossata</taxon>
        <taxon>Ditrysia</taxon>
        <taxon>Papilionoidea</taxon>
        <taxon>Nymphalidae</taxon>
        <taxon>Satyrinae</taxon>
        <taxon>Satyrini</taxon>
        <taxon>Parargina</taxon>
        <taxon>Pararge</taxon>
    </lineage>
</organism>
<gene>
    <name evidence="2" type="primary">jg13593</name>
    <name evidence="2" type="ORF">PAEG_LOCUS6388</name>
</gene>
<evidence type="ECO:0000313" key="3">
    <source>
        <dbReference type="Proteomes" id="UP000838756"/>
    </source>
</evidence>
<evidence type="ECO:0000313" key="2">
    <source>
        <dbReference type="EMBL" id="CAH2218613.1"/>
    </source>
</evidence>
<dbReference type="EMBL" id="CAKXAJ010019785">
    <property type="protein sequence ID" value="CAH2218613.1"/>
    <property type="molecule type" value="Genomic_DNA"/>
</dbReference>
<dbReference type="AlphaFoldDB" id="A0A8S4QWL0"/>
<reference evidence="2" key="1">
    <citation type="submission" date="2022-03" db="EMBL/GenBank/DDBJ databases">
        <authorList>
            <person name="Lindestad O."/>
        </authorList>
    </citation>
    <scope>NUCLEOTIDE SEQUENCE</scope>
</reference>
<feature type="region of interest" description="Disordered" evidence="1">
    <location>
        <begin position="82"/>
        <end position="114"/>
    </location>
</feature>
<protein>
    <submittedName>
        <fullName evidence="2">Jg13593 protein</fullName>
    </submittedName>
</protein>
<accession>A0A8S4QWL0</accession>
<evidence type="ECO:0000256" key="1">
    <source>
        <dbReference type="SAM" id="MobiDB-lite"/>
    </source>
</evidence>
<feature type="compositionally biased region" description="Polar residues" evidence="1">
    <location>
        <begin position="105"/>
        <end position="114"/>
    </location>
</feature>
<name>A0A8S4QWL0_9NEOP</name>
<keyword evidence="3" id="KW-1185">Reference proteome</keyword>